<accession>A0A1X2H1G3</accession>
<keyword evidence="1" id="KW-0175">Coiled coil</keyword>
<dbReference type="InterPro" id="IPR019449">
    <property type="entry name" value="FMP27_WPPW_RBG"/>
</dbReference>
<proteinExistence type="predicted"/>
<dbReference type="InterPro" id="IPR045167">
    <property type="entry name" value="Hobbit"/>
</dbReference>
<organism evidence="5 6">
    <name type="scientific">Syncephalastrum racemosum</name>
    <name type="common">Filamentous fungus</name>
    <dbReference type="NCBI Taxonomy" id="13706"/>
    <lineage>
        <taxon>Eukaryota</taxon>
        <taxon>Fungi</taxon>
        <taxon>Fungi incertae sedis</taxon>
        <taxon>Mucoromycota</taxon>
        <taxon>Mucoromycotina</taxon>
        <taxon>Mucoromycetes</taxon>
        <taxon>Mucorales</taxon>
        <taxon>Syncephalastraceae</taxon>
        <taxon>Syncephalastrum</taxon>
    </lineage>
</organism>
<dbReference type="SMART" id="SM01216">
    <property type="entry name" value="Fmp27_WPPW"/>
    <property type="match status" value="1"/>
</dbReference>
<comment type="caution">
    <text evidence="5">The sequence shown here is derived from an EMBL/GenBank/DDBJ whole genome shotgun (WGS) entry which is preliminary data.</text>
</comment>
<evidence type="ECO:0000259" key="4">
    <source>
        <dbReference type="SMART" id="SM01216"/>
    </source>
</evidence>
<feature type="region of interest" description="Disordered" evidence="2">
    <location>
        <begin position="914"/>
        <end position="944"/>
    </location>
</feature>
<name>A0A1X2H1G3_SYNRA</name>
<evidence type="ECO:0000256" key="1">
    <source>
        <dbReference type="SAM" id="Coils"/>
    </source>
</evidence>
<evidence type="ECO:0000259" key="3">
    <source>
        <dbReference type="SMART" id="SM01214"/>
    </source>
</evidence>
<feature type="compositionally biased region" description="Polar residues" evidence="2">
    <location>
        <begin position="915"/>
        <end position="924"/>
    </location>
</feature>
<gene>
    <name evidence="5" type="ORF">BCR43DRAFT_101888</name>
</gene>
<reference evidence="5 6" key="1">
    <citation type="submission" date="2016-07" db="EMBL/GenBank/DDBJ databases">
        <title>Pervasive Adenine N6-methylation of Active Genes in Fungi.</title>
        <authorList>
            <consortium name="DOE Joint Genome Institute"/>
            <person name="Mondo S.J."/>
            <person name="Dannebaum R.O."/>
            <person name="Kuo R.C."/>
            <person name="Labutti K."/>
            <person name="Haridas S."/>
            <person name="Kuo A."/>
            <person name="Salamov A."/>
            <person name="Ahrendt S.R."/>
            <person name="Lipzen A."/>
            <person name="Sullivan W."/>
            <person name="Andreopoulos W.B."/>
            <person name="Clum A."/>
            <person name="Lindquist E."/>
            <person name="Daum C."/>
            <person name="Ramamoorthy G.K."/>
            <person name="Gryganskyi A."/>
            <person name="Culley D."/>
            <person name="Magnuson J.K."/>
            <person name="James T.Y."/>
            <person name="O'Malley M.A."/>
            <person name="Stajich J.E."/>
            <person name="Spatafora J.W."/>
            <person name="Visel A."/>
            <person name="Grigoriev I.V."/>
        </authorList>
    </citation>
    <scope>NUCLEOTIDE SEQUENCE [LARGE SCALE GENOMIC DNA]</scope>
    <source>
        <strain evidence="5 6">NRRL 2496</strain>
    </source>
</reference>
<dbReference type="Proteomes" id="UP000242180">
    <property type="component" value="Unassembled WGS sequence"/>
</dbReference>
<dbReference type="SMART" id="SM01214">
    <property type="entry name" value="Fmp27_GFWDK"/>
    <property type="match status" value="1"/>
</dbReference>
<dbReference type="PANTHER" id="PTHR15678">
    <property type="entry name" value="ANTIGEN MLAA-22-RELATED"/>
    <property type="match status" value="1"/>
</dbReference>
<dbReference type="OrthoDB" id="1562405at2759"/>
<dbReference type="InParanoid" id="A0A1X2H1G3"/>
<feature type="region of interest" description="Disordered" evidence="2">
    <location>
        <begin position="863"/>
        <end position="889"/>
    </location>
</feature>
<evidence type="ECO:0000256" key="2">
    <source>
        <dbReference type="SAM" id="MobiDB-lite"/>
    </source>
</evidence>
<feature type="compositionally biased region" description="Basic and acidic residues" evidence="2">
    <location>
        <begin position="871"/>
        <end position="880"/>
    </location>
</feature>
<feature type="coiled-coil region" evidence="1">
    <location>
        <begin position="1590"/>
        <end position="1617"/>
    </location>
</feature>
<feature type="region of interest" description="Disordered" evidence="2">
    <location>
        <begin position="2174"/>
        <end position="2200"/>
    </location>
</feature>
<dbReference type="InterPro" id="IPR019441">
    <property type="entry name" value="FMP27/BLTP2/Hobbit_GFWDK_RBG"/>
</dbReference>
<feature type="compositionally biased region" description="Low complexity" evidence="2">
    <location>
        <begin position="929"/>
        <end position="938"/>
    </location>
</feature>
<keyword evidence="6" id="KW-1185">Reference proteome</keyword>
<feature type="domain" description="FMP27/BLTP2/Hobbit GFWDK motif-containing RBG unit" evidence="3">
    <location>
        <begin position="1041"/>
        <end position="1186"/>
    </location>
</feature>
<dbReference type="EMBL" id="MCGN01000011">
    <property type="protein sequence ID" value="ORY91255.1"/>
    <property type="molecule type" value="Genomic_DNA"/>
</dbReference>
<dbReference type="Pfam" id="PF10344">
    <property type="entry name" value="Hobbit"/>
    <property type="match status" value="3"/>
</dbReference>
<dbReference type="STRING" id="13706.A0A1X2H1G3"/>
<feature type="domain" description="FMP27 WPPW motif-containing RBG unit" evidence="4">
    <location>
        <begin position="1424"/>
        <end position="1847"/>
    </location>
</feature>
<feature type="compositionally biased region" description="Basic residues" evidence="2">
    <location>
        <begin position="2174"/>
        <end position="2183"/>
    </location>
</feature>
<protein>
    <submittedName>
        <fullName evidence="5">Golgi-body localization protein domain-domain-containing protein</fullName>
    </submittedName>
</protein>
<evidence type="ECO:0000313" key="6">
    <source>
        <dbReference type="Proteomes" id="UP000242180"/>
    </source>
</evidence>
<dbReference type="PANTHER" id="PTHR15678:SF6">
    <property type="entry name" value="BRIDGE-LIKE LIPID TRANSFER PROTEIN FAMILY MEMBER 2"/>
    <property type="match status" value="1"/>
</dbReference>
<evidence type="ECO:0000313" key="5">
    <source>
        <dbReference type="EMBL" id="ORY91255.1"/>
    </source>
</evidence>
<sequence>MSLMLLFHTLVLLVFLVAVFVFSLLSFLAYSTVRCDRLSLKGIFGLRYHSRSVRVAVERLWVTFNRPRSASPAYIVLHISGLLIESVYVKGPTEPEAASTGDPKTLPAWLHALAKYVTIRIDNIRTSTARGTDMLLDKLSVHCEHNSDIIIETGRLQWADIYSHQRLSIRLVWRKKTLHVIAFQCRAVQLDLTRLRDKLQSSPSVSTSTSTMSAWSNTPLERLCSIKLVFQDIALIDHERGQWHSGRAVLCVLPIPPYAFITPSACEIEFSMERVRALRPDHPPWLSLTGVRVRLELSMWQPQPENAVAHRVSAKIMLDEPHWVMEQKQQPSQEYTAPTDTFWPLNYNGIPLPWNSLPKVDVVIMMRSLNVQRLHTSSQATDTLHANQLSIRLSNDMRVQRDIPDRQPIPIAQRRWSSMFYTRRKRKQYLQRKQQSQRKETHPSHVEENSYATCHMEMDSCSLLTGKLLVATLSKASLTMCSQLYTHLQADRRLTLRIWQPTLDQGPSVDIQWHIEKIDVELDAATQWFTRQRDREMPSTTRSTTAPLGEDSLVSLWLKNATIRGAFDLANMAYRDVDRANIDVVHPGFLNNAPKQDMQLRLTVTTRGLRHVNGRLNVAAGRLYRITSDSSLHDILSVDGLQAIGNDISCSQVRLLYSLANHYVCLICARRLFSVLEPAVSQGSSNRDALRIRIDTLMLHAQLHGETRLSFIVQNGMYGQRQVRAADVTIFDDARPGDHLVDIDALSVSQDEDTVHVAASKIQLHVPYNYILANVIDSAIVLSKAIMALHSEHTPRMSLNGPNKRNEPVVLPFTLTVDCDLFTLDFGDDPFEAKLRRIFCIGMEQQAVRMAHEEVFQAKAEQVLTNSQEKSTGDQRRNPDPSKGLPSRQSSFFSDILNLLTSRYINKAGEDELSSSKQFNSSATGGPKSAAGAESSSSTGPKNNETLVENARIQLLQHHEKIWISQIKQAQQVEGSATTPLAQLTMQRLRLEFIQPIDLLVHARDFIHRVGHGVPRTFDCSVVLPFHLAMRVRETFIQVRNYPIPFLYVPYCPNQDTASWTLQGDYVIVDELGEASIARTRIAVPVLPDYTLQVVRTASPVKFYSDVTYRIETSGLSTICWSNSYHPAIQDMLRVLDTLTAPLVDPSPRLGFWDKIRLLFHMRVQIQFCQGDFGWIMKGSRNPYTLTGAGAGLAKIWQGGPSTVWYLGYENEQHEFTQVITQERYAMGVPDFAHCMAYYQSNDQQPVLSFMHYLEKPVVQIVGGVRMGIGWHLERLFSREEPNGTVTRGRLRLFRPHYSIRFRTPMYAKSKDHDSFAGFRSDCIHISTSIVAHESALVSFHLTPGFADHLMAWLDLFGGPLSLNIREGTLYRQMDPRPNKRFTASITDVEFKFLFPGQVRCGYYARDEFTAHENEDDPTTAVVGLHIVCEDFKMDMHQRRSWQTISTDLLGDKIVSSYPICEAEFSVDNMTVDAVRAAVVERNSHNRKQDLDADFIELGSPQSPPAHVEHLRLASTPCFYYFKQGKRTGVRHAMHECIFAGTPLDTREIQGTILQHHANEAQRQMLGKMEQERVLQEQLEQLPDSHSSLALRLQSAIVRLKRRIDYLEDRYDHLDDLVHQLSLCQIGTDPRLTAQEDEKFEQRCVIHNPRISWNNSVRNIIYQLIDVRSHRRVLEFDLSARAIRLIDTLLDQFGSYVPTPPLRYPTENDDDDVTTPQDVQTLIDQLLHDKGNGHLFVVPNETEEEKEAATRRTAAENALPSNYKLAHNHAIDLLNPQISFQSDRCPDAIVLLSSSRMRLNGRSILDIDTADMDPVKRRFVVDIHKAQIYVSPLTPAAPLPWIPLELLVDDEDAEGRLAVGSFRRVCQRPITGTIRYDRYNRLRWQPRLVLQQEEEECDTVTVQFPQLSISATPSQYHAFHCVVSDLLMYQETAEKERLDRLHELILAMETNNNTSLQAIRTQVLELQHAVRTCTRGYDKRALLDQLYLTMRTVQILPTYQQQQHHILHQNKKRHEDTIQLSMLFFFEQLMWEMCDNSGQPFCEWILQDTHVAIKRHERSSTFALEVGRVHGNDTTGPVLAPYHAGPRRQHDRIKMVRVFLASLAPVGGIPIVQHLEINLHPLRLQLTYDFGKALAAYIFQSPSAPPTATAPTSRISTATFDNDLWSSDEDSIKKRKRLRKRRPSPATQSLIAHSIQERRGSHPPAIMTAEEVMIMKRRASSNRTFLYIKIPGAKHCLSYRGPKRRNIEDLSDFVFRQPDLEYRNRTWS</sequence>